<gene>
    <name evidence="1" type="ORF">KIN20_024735</name>
</gene>
<dbReference type="Proteomes" id="UP001196413">
    <property type="component" value="Unassembled WGS sequence"/>
</dbReference>
<organism evidence="1 2">
    <name type="scientific">Parelaphostrongylus tenuis</name>
    <name type="common">Meningeal worm</name>
    <dbReference type="NCBI Taxonomy" id="148309"/>
    <lineage>
        <taxon>Eukaryota</taxon>
        <taxon>Metazoa</taxon>
        <taxon>Ecdysozoa</taxon>
        <taxon>Nematoda</taxon>
        <taxon>Chromadorea</taxon>
        <taxon>Rhabditida</taxon>
        <taxon>Rhabditina</taxon>
        <taxon>Rhabditomorpha</taxon>
        <taxon>Strongyloidea</taxon>
        <taxon>Metastrongylidae</taxon>
        <taxon>Parelaphostrongylus</taxon>
    </lineage>
</organism>
<evidence type="ECO:0000313" key="1">
    <source>
        <dbReference type="EMBL" id="KAJ1364611.1"/>
    </source>
</evidence>
<reference evidence="1" key="1">
    <citation type="submission" date="2021-06" db="EMBL/GenBank/DDBJ databases">
        <title>Parelaphostrongylus tenuis whole genome reference sequence.</title>
        <authorList>
            <person name="Garwood T.J."/>
            <person name="Larsen P.A."/>
            <person name="Fountain-Jones N.M."/>
            <person name="Garbe J.R."/>
            <person name="Macchietto M.G."/>
            <person name="Kania S.A."/>
            <person name="Gerhold R.W."/>
            <person name="Richards J.E."/>
            <person name="Wolf T.M."/>
        </authorList>
    </citation>
    <scope>NUCLEOTIDE SEQUENCE</scope>
    <source>
        <strain evidence="1">MNPRO001-30</strain>
        <tissue evidence="1">Meninges</tissue>
    </source>
</reference>
<keyword evidence="2" id="KW-1185">Reference proteome</keyword>
<dbReference type="AlphaFoldDB" id="A0AAD5N7X7"/>
<accession>A0AAD5N7X7</accession>
<comment type="caution">
    <text evidence="1">The sequence shown here is derived from an EMBL/GenBank/DDBJ whole genome shotgun (WGS) entry which is preliminary data.</text>
</comment>
<proteinExistence type="predicted"/>
<evidence type="ECO:0000313" key="2">
    <source>
        <dbReference type="Proteomes" id="UP001196413"/>
    </source>
</evidence>
<dbReference type="EMBL" id="JAHQIW010005012">
    <property type="protein sequence ID" value="KAJ1364611.1"/>
    <property type="molecule type" value="Genomic_DNA"/>
</dbReference>
<name>A0AAD5N7X7_PARTN</name>
<protein>
    <submittedName>
        <fullName evidence="1">Uncharacterized protein</fullName>
    </submittedName>
</protein>
<sequence>MLDDMRNCELRSGVEIASHPLGAIEEGLLAERESRWVVDGRRPLEEELARIRCADHQFADLPPQMTSFLEEADLFLSLPELFVEMTVAPQRHAQIVLSIRSVTTEAKRKSIVIYRKCFRIYS</sequence>